<dbReference type="Proteomes" id="UP000249065">
    <property type="component" value="Unassembled WGS sequence"/>
</dbReference>
<feature type="signal peptide" evidence="1">
    <location>
        <begin position="1"/>
        <end position="28"/>
    </location>
</feature>
<name>A0A327M2Y1_9PROT</name>
<dbReference type="PANTHER" id="PTHR38593:SF1">
    <property type="entry name" value="BLR2558 PROTEIN"/>
    <property type="match status" value="1"/>
</dbReference>
<keyword evidence="4" id="KW-1185">Reference proteome</keyword>
<comment type="caution">
    <text evidence="3">The sequence shown here is derived from an EMBL/GenBank/DDBJ whole genome shotgun (WGS) entry which is preliminary data.</text>
</comment>
<evidence type="ECO:0000256" key="1">
    <source>
        <dbReference type="SAM" id="SignalP"/>
    </source>
</evidence>
<dbReference type="InterPro" id="IPR012347">
    <property type="entry name" value="Ferritin-like"/>
</dbReference>
<dbReference type="OrthoDB" id="7274147at2"/>
<dbReference type="PANTHER" id="PTHR38593">
    <property type="entry name" value="BLR2558 PROTEIN"/>
    <property type="match status" value="1"/>
</dbReference>
<evidence type="ECO:0000313" key="4">
    <source>
        <dbReference type="Proteomes" id="UP000249065"/>
    </source>
</evidence>
<dbReference type="EMBL" id="QLIX01000021">
    <property type="protein sequence ID" value="RAI57089.1"/>
    <property type="molecule type" value="Genomic_DNA"/>
</dbReference>
<feature type="chain" id="PRO_5016381581" description="DUF4142 domain-containing protein" evidence="1">
    <location>
        <begin position="29"/>
        <end position="204"/>
    </location>
</feature>
<evidence type="ECO:0000313" key="3">
    <source>
        <dbReference type="EMBL" id="RAI57089.1"/>
    </source>
</evidence>
<sequence>MREDTRMMRRTTLLLVGAAALAGGAAGAQTRLTPDPTPRLPPQPGQGMAIADLRTLQRAALFCEAQAEAGQIGAQRAAAPAVRQLAQSIAADHERFRQDIATLAAERRLDLPNRAAARVQDPSLDTLRQASGDGFDRAFLARQLGLYRPMAELFQTMASNSPDPALQRLGISVLAAVRAHFETARTLGEPMGLRVETIETPPQY</sequence>
<dbReference type="AlphaFoldDB" id="A0A327M2Y1"/>
<dbReference type="InterPro" id="IPR025419">
    <property type="entry name" value="DUF4142"/>
</dbReference>
<gene>
    <name evidence="3" type="ORF">DOO78_20735</name>
</gene>
<protein>
    <recommendedName>
        <fullName evidence="2">DUF4142 domain-containing protein</fullName>
    </recommendedName>
</protein>
<organism evidence="3 4">
    <name type="scientific">Roseicella frigidaeris</name>
    <dbReference type="NCBI Taxonomy" id="2230885"/>
    <lineage>
        <taxon>Bacteria</taxon>
        <taxon>Pseudomonadati</taxon>
        <taxon>Pseudomonadota</taxon>
        <taxon>Alphaproteobacteria</taxon>
        <taxon>Acetobacterales</taxon>
        <taxon>Roseomonadaceae</taxon>
        <taxon>Roseicella</taxon>
    </lineage>
</organism>
<proteinExistence type="predicted"/>
<evidence type="ECO:0000259" key="2">
    <source>
        <dbReference type="Pfam" id="PF13628"/>
    </source>
</evidence>
<dbReference type="Pfam" id="PF13628">
    <property type="entry name" value="DUF4142"/>
    <property type="match status" value="1"/>
</dbReference>
<feature type="domain" description="DUF4142" evidence="2">
    <location>
        <begin position="54"/>
        <end position="187"/>
    </location>
</feature>
<reference evidence="4" key="1">
    <citation type="submission" date="2018-06" db="EMBL/GenBank/DDBJ databases">
        <authorList>
            <person name="Khan S.A."/>
        </authorList>
    </citation>
    <scope>NUCLEOTIDE SEQUENCE [LARGE SCALE GENOMIC DNA]</scope>
    <source>
        <strain evidence="4">DB-1506</strain>
    </source>
</reference>
<keyword evidence="1" id="KW-0732">Signal</keyword>
<dbReference type="Gene3D" id="1.20.1260.10">
    <property type="match status" value="1"/>
</dbReference>
<accession>A0A327M2Y1</accession>